<organism evidence="2">
    <name type="scientific">Solanum chilense</name>
    <name type="common">Tomato</name>
    <name type="synonym">Lycopersicon chilense</name>
    <dbReference type="NCBI Taxonomy" id="4083"/>
    <lineage>
        <taxon>Eukaryota</taxon>
        <taxon>Viridiplantae</taxon>
        <taxon>Streptophyta</taxon>
        <taxon>Embryophyta</taxon>
        <taxon>Tracheophyta</taxon>
        <taxon>Spermatophyta</taxon>
        <taxon>Magnoliopsida</taxon>
        <taxon>eudicotyledons</taxon>
        <taxon>Gunneridae</taxon>
        <taxon>Pentapetalae</taxon>
        <taxon>asterids</taxon>
        <taxon>lamiids</taxon>
        <taxon>Solanales</taxon>
        <taxon>Solanaceae</taxon>
        <taxon>Solanoideae</taxon>
        <taxon>Solaneae</taxon>
        <taxon>Solanum</taxon>
        <taxon>Solanum subgen. Lycopersicon</taxon>
    </lineage>
</organism>
<dbReference type="AlphaFoldDB" id="A0A6N2AT85"/>
<sequence length="109" mass="11058">MAAPKIIVLALVFFAMVCMVSAIDEYSTTTAALKDAANAPIPVENNNIIGTINGIDENEAVSAAPVGGPVSGVTFPDISLPPAPNGGSSSNAIDFTTIATIIVAVSFFF</sequence>
<evidence type="ECO:0000313" key="2">
    <source>
        <dbReference type="EMBL" id="TMW84939.1"/>
    </source>
</evidence>
<name>A0A6N2AT85_SOLCI</name>
<protein>
    <recommendedName>
        <fullName evidence="3">Transmembrane protein</fullName>
    </recommendedName>
</protein>
<feature type="chain" id="PRO_5026864500" description="Transmembrane protein" evidence="1">
    <location>
        <begin position="23"/>
        <end position="109"/>
    </location>
</feature>
<evidence type="ECO:0008006" key="3">
    <source>
        <dbReference type="Google" id="ProtNLM"/>
    </source>
</evidence>
<gene>
    <name evidence="2" type="ORF">EJD97_024094</name>
</gene>
<feature type="signal peptide" evidence="1">
    <location>
        <begin position="1"/>
        <end position="22"/>
    </location>
</feature>
<dbReference type="EMBL" id="RXGB01008081">
    <property type="protein sequence ID" value="TMW84939.1"/>
    <property type="molecule type" value="Genomic_DNA"/>
</dbReference>
<evidence type="ECO:0000256" key="1">
    <source>
        <dbReference type="SAM" id="SignalP"/>
    </source>
</evidence>
<comment type="caution">
    <text evidence="2">The sequence shown here is derived from an EMBL/GenBank/DDBJ whole genome shotgun (WGS) entry which is preliminary data.</text>
</comment>
<keyword evidence="1" id="KW-0732">Signal</keyword>
<accession>A0A6N2AT85</accession>
<proteinExistence type="predicted"/>
<reference evidence="2" key="1">
    <citation type="submission" date="2019-05" db="EMBL/GenBank/DDBJ databases">
        <title>The de novo reference genome and transcriptome assemblies of the wild tomato species Solanum chilense.</title>
        <authorList>
            <person name="Stam R."/>
            <person name="Nosenko T."/>
            <person name="Hoerger A.C."/>
            <person name="Stephan W."/>
            <person name="Seidel M.A."/>
            <person name="Kuhn J.M.M."/>
            <person name="Haberer G."/>
            <person name="Tellier A."/>
        </authorList>
    </citation>
    <scope>NUCLEOTIDE SEQUENCE</scope>
    <source>
        <tissue evidence="2">Mature leaves</tissue>
    </source>
</reference>